<protein>
    <submittedName>
        <fullName evidence="1">Uncharacterized protein</fullName>
    </submittedName>
</protein>
<dbReference type="RefSeq" id="WP_368647345.1">
    <property type="nucleotide sequence ID" value="NZ_CP158255.1"/>
</dbReference>
<name>A0AB39D831_9BURK</name>
<accession>A0AB39D831</accession>
<proteinExistence type="predicted"/>
<dbReference type="EMBL" id="CP158255">
    <property type="protein sequence ID" value="XDJ51042.1"/>
    <property type="molecule type" value="Genomic_DNA"/>
</dbReference>
<gene>
    <name evidence="1" type="ORF">ABRZ09_04070</name>
</gene>
<reference evidence="1" key="1">
    <citation type="submission" date="2024-05" db="EMBL/GenBank/DDBJ databases">
        <authorList>
            <person name="Luo Y.-C."/>
            <person name="Nicholds J."/>
            <person name="Mortimer T."/>
            <person name="Maboni G."/>
        </authorList>
    </citation>
    <scope>NUCLEOTIDE SEQUENCE</scope>
    <source>
        <strain evidence="1">151108</strain>
    </source>
</reference>
<sequence length="218" mass="24677">MDISRTTILLDVPTFNFYEWRAFQVRVEPAEVPTLHLAGWTNSGTRVCSPIADIDVLLRFCLTRSGKLYNLLAPPADADSADEAVLSLWETWKSRSRITWERDVTDELESAFQNAQLEWGINAGAVSIDFPTDYFLGSVSGVQPKLLARDIGGKFVVGPTAEELQDRHSLCLRLALQYQRLDETDRPAVEDFVYESLGAWDLTPAERRWILARINAMR</sequence>
<organism evidence="1">
    <name type="scientific">Castellaniella ginsengisoli</name>
    <dbReference type="NCBI Taxonomy" id="546114"/>
    <lineage>
        <taxon>Bacteria</taxon>
        <taxon>Pseudomonadati</taxon>
        <taxon>Pseudomonadota</taxon>
        <taxon>Betaproteobacteria</taxon>
        <taxon>Burkholderiales</taxon>
        <taxon>Alcaligenaceae</taxon>
        <taxon>Castellaniella</taxon>
    </lineage>
</organism>
<evidence type="ECO:0000313" key="1">
    <source>
        <dbReference type="EMBL" id="XDJ51042.1"/>
    </source>
</evidence>
<dbReference type="AlphaFoldDB" id="A0AB39D831"/>